<evidence type="ECO:0000256" key="5">
    <source>
        <dbReference type="ARBA" id="ARBA00022989"/>
    </source>
</evidence>
<dbReference type="RefSeq" id="WP_017797492.1">
    <property type="nucleotide sequence ID" value="NZ_BSKO01000001.1"/>
</dbReference>
<feature type="transmembrane region" description="Helical" evidence="7">
    <location>
        <begin position="50"/>
        <end position="67"/>
    </location>
</feature>
<keyword evidence="2" id="KW-0813">Transport</keyword>
<dbReference type="InterPro" id="IPR020846">
    <property type="entry name" value="MFS_dom"/>
</dbReference>
<feature type="transmembrane region" description="Helical" evidence="7">
    <location>
        <begin position="252"/>
        <end position="273"/>
    </location>
</feature>
<keyword evidence="4 7" id="KW-0812">Transmembrane</keyword>
<feature type="transmembrane region" description="Helical" evidence="7">
    <location>
        <begin position="12"/>
        <end position="38"/>
    </location>
</feature>
<evidence type="ECO:0000256" key="4">
    <source>
        <dbReference type="ARBA" id="ARBA00022692"/>
    </source>
</evidence>
<dbReference type="Proteomes" id="UP001275436">
    <property type="component" value="Unassembled WGS sequence"/>
</dbReference>
<dbReference type="PANTHER" id="PTHR23513:SF6">
    <property type="entry name" value="MAJOR FACILITATOR SUPERFAMILY ASSOCIATED DOMAIN-CONTAINING PROTEIN"/>
    <property type="match status" value="1"/>
</dbReference>
<dbReference type="Pfam" id="PF05977">
    <property type="entry name" value="MFS_3"/>
    <property type="match status" value="1"/>
</dbReference>
<name>A0ABQ5TLQ0_9BACI</name>
<evidence type="ECO:0000313" key="9">
    <source>
        <dbReference type="EMBL" id="GLO67042.1"/>
    </source>
</evidence>
<evidence type="ECO:0000256" key="6">
    <source>
        <dbReference type="ARBA" id="ARBA00023136"/>
    </source>
</evidence>
<dbReference type="CDD" id="cd06173">
    <property type="entry name" value="MFS_MefA_like"/>
    <property type="match status" value="1"/>
</dbReference>
<reference evidence="9 10" key="1">
    <citation type="submission" date="2023-02" db="EMBL/GenBank/DDBJ databases">
        <title>Oceanobacillus kimchii IFOP_LL358 isolated form Alexandrium catenella lab strain.</title>
        <authorList>
            <person name="Gajardo G."/>
            <person name="Ueki S."/>
            <person name="Maruyama F."/>
        </authorList>
    </citation>
    <scope>NUCLEOTIDE SEQUENCE [LARGE SCALE GENOMIC DNA]</scope>
    <source>
        <strain evidence="9 10">IFOP_LL358</strain>
    </source>
</reference>
<dbReference type="InterPro" id="IPR036259">
    <property type="entry name" value="MFS_trans_sf"/>
</dbReference>
<feature type="transmembrane region" description="Helical" evidence="7">
    <location>
        <begin position="285"/>
        <end position="304"/>
    </location>
</feature>
<dbReference type="PANTHER" id="PTHR23513">
    <property type="entry name" value="INTEGRAL MEMBRANE EFFLUX PROTEIN-RELATED"/>
    <property type="match status" value="1"/>
</dbReference>
<organism evidence="9 10">
    <name type="scientific">Oceanobacillus kimchii</name>
    <dbReference type="NCBI Taxonomy" id="746691"/>
    <lineage>
        <taxon>Bacteria</taxon>
        <taxon>Bacillati</taxon>
        <taxon>Bacillota</taxon>
        <taxon>Bacilli</taxon>
        <taxon>Bacillales</taxon>
        <taxon>Bacillaceae</taxon>
        <taxon>Oceanobacillus</taxon>
    </lineage>
</organism>
<gene>
    <name evidence="9" type="ORF">MACH08_28260</name>
</gene>
<proteinExistence type="predicted"/>
<comment type="subcellular location">
    <subcellularLocation>
        <location evidence="1">Cell membrane</location>
        <topology evidence="1">Multi-pass membrane protein</topology>
    </subcellularLocation>
</comment>
<sequence>MKLSSVNGFNAFWIASTSTYFGTYVTTFVLQVLIVVHLEGSAIDVGWINASRWLPYVFLGLIIGVLIDRTNRQLVIATTDICRGILLILIFLLYSFDMLNMITIYSIMILFGILSIFNDSAYQSFLPQLVPRQLLTRANARLEQSGAVAETSGPALAGWITSLITAPFTLIINSASYFLSGIIISFIKHPPKPISSVSTLTFNQLLREGISWVYGHKFLRILALNTHIWFLFHSMSTTVFITYVLLELGLNSFILGVTLASAGIGAVVGATYAPYIGIKLGVGKAISLARILYFPAVILIISAQSVQANMVTGTIILLMIGQFIYGIAMGIEGPNEMGYRQSITPLRLQGRMNTTMRSINRSMIIIGAPLGGFIADEFGSRNVLGISATGLAICAIWLFLSPIRKVKID</sequence>
<keyword evidence="3" id="KW-1003">Cell membrane</keyword>
<feature type="transmembrane region" description="Helical" evidence="7">
    <location>
        <begin position="310"/>
        <end position="331"/>
    </location>
</feature>
<dbReference type="Gene3D" id="1.20.1250.20">
    <property type="entry name" value="MFS general substrate transporter like domains"/>
    <property type="match status" value="1"/>
</dbReference>
<comment type="caution">
    <text evidence="9">The sequence shown here is derived from an EMBL/GenBank/DDBJ whole genome shotgun (WGS) entry which is preliminary data.</text>
</comment>
<keyword evidence="10" id="KW-1185">Reference proteome</keyword>
<protein>
    <submittedName>
        <fullName evidence="9">MFS transporter</fullName>
    </submittedName>
</protein>
<dbReference type="PROSITE" id="PS50850">
    <property type="entry name" value="MFS"/>
    <property type="match status" value="1"/>
</dbReference>
<evidence type="ECO:0000259" key="8">
    <source>
        <dbReference type="PROSITE" id="PS50850"/>
    </source>
</evidence>
<evidence type="ECO:0000256" key="1">
    <source>
        <dbReference type="ARBA" id="ARBA00004651"/>
    </source>
</evidence>
<feature type="transmembrane region" description="Helical" evidence="7">
    <location>
        <begin position="102"/>
        <end position="122"/>
    </location>
</feature>
<dbReference type="EMBL" id="BSKO01000001">
    <property type="protein sequence ID" value="GLO67042.1"/>
    <property type="molecule type" value="Genomic_DNA"/>
</dbReference>
<dbReference type="SUPFAM" id="SSF103473">
    <property type="entry name" value="MFS general substrate transporter"/>
    <property type="match status" value="1"/>
</dbReference>
<feature type="domain" description="Major facilitator superfamily (MFS) profile" evidence="8">
    <location>
        <begin position="169"/>
        <end position="409"/>
    </location>
</feature>
<evidence type="ECO:0000256" key="7">
    <source>
        <dbReference type="SAM" id="Phobius"/>
    </source>
</evidence>
<evidence type="ECO:0000313" key="10">
    <source>
        <dbReference type="Proteomes" id="UP001275436"/>
    </source>
</evidence>
<evidence type="ECO:0000256" key="3">
    <source>
        <dbReference type="ARBA" id="ARBA00022475"/>
    </source>
</evidence>
<keyword evidence="5 7" id="KW-1133">Transmembrane helix</keyword>
<keyword evidence="6 7" id="KW-0472">Membrane</keyword>
<dbReference type="InterPro" id="IPR010290">
    <property type="entry name" value="TM_effector"/>
</dbReference>
<feature type="transmembrane region" description="Helical" evidence="7">
    <location>
        <begin position="228"/>
        <end position="246"/>
    </location>
</feature>
<evidence type="ECO:0000256" key="2">
    <source>
        <dbReference type="ARBA" id="ARBA00022448"/>
    </source>
</evidence>
<feature type="transmembrane region" description="Helical" evidence="7">
    <location>
        <begin position="381"/>
        <end position="400"/>
    </location>
</feature>
<feature type="transmembrane region" description="Helical" evidence="7">
    <location>
        <begin position="74"/>
        <end position="96"/>
    </location>
</feature>
<accession>A0ABQ5TLQ0</accession>